<dbReference type="Gene3D" id="3.90.470.20">
    <property type="entry name" value="4'-phosphopantetheinyl transferase domain"/>
    <property type="match status" value="2"/>
</dbReference>
<dbReference type="InterPro" id="IPR050559">
    <property type="entry name" value="P-Pant_transferase_sf"/>
</dbReference>
<gene>
    <name evidence="5" type="ORF">G5C51_27915</name>
</gene>
<comment type="caution">
    <text evidence="5">The sequence shown here is derived from an EMBL/GenBank/DDBJ whole genome shotgun (WGS) entry which is preliminary data.</text>
</comment>
<keyword evidence="2 5" id="KW-0808">Transferase</keyword>
<feature type="region of interest" description="Disordered" evidence="3">
    <location>
        <begin position="1"/>
        <end position="21"/>
    </location>
</feature>
<name>A0A6G4U6I5_9ACTN</name>
<evidence type="ECO:0000313" key="5">
    <source>
        <dbReference type="EMBL" id="NGN67713.1"/>
    </source>
</evidence>
<dbReference type="Proteomes" id="UP000481583">
    <property type="component" value="Unassembled WGS sequence"/>
</dbReference>
<evidence type="ECO:0000259" key="4">
    <source>
        <dbReference type="Pfam" id="PF01648"/>
    </source>
</evidence>
<dbReference type="GO" id="GO:0008897">
    <property type="term" value="F:holo-[acyl-carrier-protein] synthase activity"/>
    <property type="evidence" value="ECO:0007669"/>
    <property type="project" value="InterPro"/>
</dbReference>
<reference evidence="5 6" key="1">
    <citation type="submission" date="2020-02" db="EMBL/GenBank/DDBJ databases">
        <title>Whole-genome analyses of novel actinobacteria.</title>
        <authorList>
            <person name="Sahin N."/>
        </authorList>
    </citation>
    <scope>NUCLEOTIDE SEQUENCE [LARGE SCALE GENOMIC DNA]</scope>
    <source>
        <strain evidence="5 6">A7024</strain>
    </source>
</reference>
<feature type="domain" description="4'-phosphopantetheinyl transferase" evidence="4">
    <location>
        <begin position="134"/>
        <end position="218"/>
    </location>
</feature>
<organism evidence="5 6">
    <name type="scientific">Streptomyces coryli</name>
    <dbReference type="NCBI Taxonomy" id="1128680"/>
    <lineage>
        <taxon>Bacteria</taxon>
        <taxon>Bacillati</taxon>
        <taxon>Actinomycetota</taxon>
        <taxon>Actinomycetes</taxon>
        <taxon>Kitasatosporales</taxon>
        <taxon>Streptomycetaceae</taxon>
        <taxon>Streptomyces</taxon>
    </lineage>
</organism>
<dbReference type="PANTHER" id="PTHR12215:SF10">
    <property type="entry name" value="L-AMINOADIPATE-SEMIALDEHYDE DEHYDROGENASE-PHOSPHOPANTETHEINYL TRANSFERASE"/>
    <property type="match status" value="1"/>
</dbReference>
<evidence type="ECO:0000256" key="1">
    <source>
        <dbReference type="ARBA" id="ARBA00010990"/>
    </source>
</evidence>
<dbReference type="AlphaFoldDB" id="A0A6G4U6I5"/>
<evidence type="ECO:0000256" key="3">
    <source>
        <dbReference type="SAM" id="MobiDB-lite"/>
    </source>
</evidence>
<feature type="compositionally biased region" description="Low complexity" evidence="3">
    <location>
        <begin position="1"/>
        <end position="13"/>
    </location>
</feature>
<dbReference type="GO" id="GO:0005829">
    <property type="term" value="C:cytosol"/>
    <property type="evidence" value="ECO:0007669"/>
    <property type="project" value="TreeGrafter"/>
</dbReference>
<dbReference type="GO" id="GO:0019878">
    <property type="term" value="P:lysine biosynthetic process via aminoadipic acid"/>
    <property type="evidence" value="ECO:0007669"/>
    <property type="project" value="TreeGrafter"/>
</dbReference>
<protein>
    <submittedName>
        <fullName evidence="5">4'-phosphopantetheinyl transferase superfamily protein</fullName>
    </submittedName>
</protein>
<feature type="region of interest" description="Disordered" evidence="3">
    <location>
        <begin position="263"/>
        <end position="288"/>
    </location>
</feature>
<comment type="similarity">
    <text evidence="1">Belongs to the P-Pant transferase superfamily. Gsp/Sfp/HetI/AcpT family.</text>
</comment>
<dbReference type="InterPro" id="IPR037143">
    <property type="entry name" value="4-PPantetheinyl_Trfase_dom_sf"/>
</dbReference>
<keyword evidence="6" id="KW-1185">Reference proteome</keyword>
<dbReference type="InterPro" id="IPR008278">
    <property type="entry name" value="4-PPantetheinyl_Trfase_dom"/>
</dbReference>
<accession>A0A6G4U6I5</accession>
<proteinExistence type="inferred from homology"/>
<evidence type="ECO:0000313" key="6">
    <source>
        <dbReference type="Proteomes" id="UP000481583"/>
    </source>
</evidence>
<dbReference type="PANTHER" id="PTHR12215">
    <property type="entry name" value="PHOSPHOPANTETHEINE TRANSFERASE"/>
    <property type="match status" value="1"/>
</dbReference>
<dbReference type="SUPFAM" id="SSF56214">
    <property type="entry name" value="4'-phosphopantetheinyl transferase"/>
    <property type="match status" value="2"/>
</dbReference>
<evidence type="ECO:0000256" key="2">
    <source>
        <dbReference type="ARBA" id="ARBA00022679"/>
    </source>
</evidence>
<dbReference type="GO" id="GO:0000287">
    <property type="term" value="F:magnesium ion binding"/>
    <property type="evidence" value="ECO:0007669"/>
    <property type="project" value="InterPro"/>
</dbReference>
<sequence>MTPTPTALAAPAASKDAETPHAATDQAECRIWALAPLSDPTAYFGLLDGRERGRCESFTREVDLSRYVTGRVLAKTALAHMCGARPEDIRLYAKCPGCGGPHGKPQVLGAAEGWELSITHSGDVVAVALAEGRPVGLDVEQYVPRAGAGIAEEFALVLTAAERASVERLPLQDRERACLTYWARKEAVLKATGEGLNTPMTDFTLSAPDAPAALLGWHPSYGDGRPVPAMADVALAEGYHSAVAVLNARTVLPSVEDSAQLMTGGRARGHPSWAGAGSRTDHPWGAAR</sequence>
<dbReference type="RefSeq" id="WP_165241002.1">
    <property type="nucleotide sequence ID" value="NZ_JAAKZV010000158.1"/>
</dbReference>
<dbReference type="EMBL" id="JAAKZV010000158">
    <property type="protein sequence ID" value="NGN67713.1"/>
    <property type="molecule type" value="Genomic_DNA"/>
</dbReference>
<dbReference type="Pfam" id="PF01648">
    <property type="entry name" value="ACPS"/>
    <property type="match status" value="1"/>
</dbReference>